<dbReference type="EMBL" id="KZ355825">
    <property type="protein sequence ID" value="PIO60261.1"/>
    <property type="molecule type" value="Genomic_DNA"/>
</dbReference>
<name>A0A2G9TQK2_TELCI</name>
<dbReference type="InterPro" id="IPR017941">
    <property type="entry name" value="Rieske_2Fe-2S"/>
</dbReference>
<keyword evidence="7" id="KW-0408">Iron</keyword>
<dbReference type="GO" id="GO:0016651">
    <property type="term" value="F:oxidoreductase activity, acting on NAD(P)H"/>
    <property type="evidence" value="ECO:0007669"/>
    <property type="project" value="TreeGrafter"/>
</dbReference>
<keyword evidence="6" id="KW-0560">Oxidoreductase</keyword>
<organism evidence="10 11">
    <name type="scientific">Teladorsagia circumcincta</name>
    <name type="common">Brown stomach worm</name>
    <name type="synonym">Ostertagia circumcincta</name>
    <dbReference type="NCBI Taxonomy" id="45464"/>
    <lineage>
        <taxon>Eukaryota</taxon>
        <taxon>Metazoa</taxon>
        <taxon>Ecdysozoa</taxon>
        <taxon>Nematoda</taxon>
        <taxon>Chromadorea</taxon>
        <taxon>Rhabditida</taxon>
        <taxon>Rhabditina</taxon>
        <taxon>Rhabditomorpha</taxon>
        <taxon>Strongyloidea</taxon>
        <taxon>Trichostrongylidae</taxon>
        <taxon>Teladorsagia</taxon>
    </lineage>
</organism>
<dbReference type="Gene3D" id="2.102.10.10">
    <property type="entry name" value="Rieske [2Fe-2S] iron-sulphur domain"/>
    <property type="match status" value="1"/>
</dbReference>
<keyword evidence="3" id="KW-0001">2Fe-2S</keyword>
<keyword evidence="11" id="KW-1185">Reference proteome</keyword>
<dbReference type="SUPFAM" id="SSF50022">
    <property type="entry name" value="ISP domain"/>
    <property type="match status" value="1"/>
</dbReference>
<keyword evidence="2" id="KW-0285">Flavoprotein</keyword>
<keyword evidence="4" id="KW-0479">Metal-binding</keyword>
<dbReference type="Proteomes" id="UP000230423">
    <property type="component" value="Unassembled WGS sequence"/>
</dbReference>
<proteinExistence type="predicted"/>
<dbReference type="SUPFAM" id="SSF51905">
    <property type="entry name" value="FAD/NAD(P)-binding domain"/>
    <property type="match status" value="1"/>
</dbReference>
<dbReference type="InterPro" id="IPR036188">
    <property type="entry name" value="FAD/NAD-bd_sf"/>
</dbReference>
<dbReference type="AlphaFoldDB" id="A0A2G9TQK2"/>
<reference evidence="10 11" key="1">
    <citation type="submission" date="2015-09" db="EMBL/GenBank/DDBJ databases">
        <title>Draft genome of the parasitic nematode Teladorsagia circumcincta isolate WARC Sus (inbred).</title>
        <authorList>
            <person name="Mitreva M."/>
        </authorList>
    </citation>
    <scope>NUCLEOTIDE SEQUENCE [LARGE SCALE GENOMIC DNA]</scope>
    <source>
        <strain evidence="10 11">S</strain>
    </source>
</reference>
<dbReference type="Gene3D" id="3.50.50.60">
    <property type="entry name" value="FAD/NAD(P)-binding domain"/>
    <property type="match status" value="2"/>
</dbReference>
<dbReference type="GO" id="GO:0051537">
    <property type="term" value="F:2 iron, 2 sulfur cluster binding"/>
    <property type="evidence" value="ECO:0007669"/>
    <property type="project" value="UniProtKB-KW"/>
</dbReference>
<dbReference type="OrthoDB" id="5840486at2759"/>
<dbReference type="InterPro" id="IPR050446">
    <property type="entry name" value="FAD-oxidoreductase/Apoptosis"/>
</dbReference>
<evidence type="ECO:0000259" key="9">
    <source>
        <dbReference type="PROSITE" id="PS51296"/>
    </source>
</evidence>
<evidence type="ECO:0000256" key="1">
    <source>
        <dbReference type="ARBA" id="ARBA00001974"/>
    </source>
</evidence>
<dbReference type="GO" id="GO:0046872">
    <property type="term" value="F:metal ion binding"/>
    <property type="evidence" value="ECO:0007669"/>
    <property type="project" value="UniProtKB-KW"/>
</dbReference>
<dbReference type="InterPro" id="IPR036922">
    <property type="entry name" value="Rieske_2Fe-2S_sf"/>
</dbReference>
<dbReference type="PANTHER" id="PTHR43557">
    <property type="entry name" value="APOPTOSIS-INDUCING FACTOR 1"/>
    <property type="match status" value="1"/>
</dbReference>
<keyword evidence="5" id="KW-0274">FAD</keyword>
<gene>
    <name evidence="10" type="ORF">TELCIR_18247</name>
</gene>
<accession>A0A2G9TQK2</accession>
<evidence type="ECO:0000256" key="7">
    <source>
        <dbReference type="ARBA" id="ARBA00023004"/>
    </source>
</evidence>
<dbReference type="PROSITE" id="PS51296">
    <property type="entry name" value="RIESKE"/>
    <property type="match status" value="1"/>
</dbReference>
<sequence length="202" mass="22199">IYSRGKIRCALHGSCYNVKTGDIEDYPTFDSLHTYEVKEQDGDLIINTTEKQLESERRTRMCNIKTLSNETPIIVVGGGVSASAFVEHARLNGCAAPITMISEDENPPYDRTKLSKKPGVEAKDVRFRSDDYYKESHIDIMLKTKNVYTLRVVSDASTIAAQSAGKNVVCIGASFIGTTHAKQVAMSSTDPWLKACGHFAAS</sequence>
<evidence type="ECO:0000256" key="8">
    <source>
        <dbReference type="ARBA" id="ARBA00023014"/>
    </source>
</evidence>
<dbReference type="Pfam" id="PF00355">
    <property type="entry name" value="Rieske"/>
    <property type="match status" value="1"/>
</dbReference>
<evidence type="ECO:0000313" key="10">
    <source>
        <dbReference type="EMBL" id="PIO60261.1"/>
    </source>
</evidence>
<evidence type="ECO:0000256" key="4">
    <source>
        <dbReference type="ARBA" id="ARBA00022723"/>
    </source>
</evidence>
<keyword evidence="8" id="KW-0411">Iron-sulfur</keyword>
<dbReference type="PANTHER" id="PTHR43557:SF2">
    <property type="entry name" value="RIESKE DOMAIN-CONTAINING PROTEIN-RELATED"/>
    <property type="match status" value="1"/>
</dbReference>
<protein>
    <recommendedName>
        <fullName evidence="9">Rieske domain-containing protein</fullName>
    </recommendedName>
</protein>
<feature type="domain" description="Rieske" evidence="9">
    <location>
        <begin position="1"/>
        <end position="46"/>
    </location>
</feature>
<dbReference type="GO" id="GO:0005737">
    <property type="term" value="C:cytoplasm"/>
    <property type="evidence" value="ECO:0007669"/>
    <property type="project" value="TreeGrafter"/>
</dbReference>
<evidence type="ECO:0000256" key="2">
    <source>
        <dbReference type="ARBA" id="ARBA00022630"/>
    </source>
</evidence>
<comment type="cofactor">
    <cofactor evidence="1">
        <name>FAD</name>
        <dbReference type="ChEBI" id="CHEBI:57692"/>
    </cofactor>
</comment>
<evidence type="ECO:0000256" key="3">
    <source>
        <dbReference type="ARBA" id="ARBA00022714"/>
    </source>
</evidence>
<evidence type="ECO:0000256" key="5">
    <source>
        <dbReference type="ARBA" id="ARBA00022827"/>
    </source>
</evidence>
<feature type="non-terminal residue" evidence="10">
    <location>
        <position position="1"/>
    </location>
</feature>
<evidence type="ECO:0000313" key="11">
    <source>
        <dbReference type="Proteomes" id="UP000230423"/>
    </source>
</evidence>
<evidence type="ECO:0000256" key="6">
    <source>
        <dbReference type="ARBA" id="ARBA00023002"/>
    </source>
</evidence>